<feature type="compositionally biased region" description="Polar residues" evidence="1">
    <location>
        <begin position="1"/>
        <end position="12"/>
    </location>
</feature>
<name>A0ABT3II04_9BACT</name>
<reference evidence="2 3" key="1">
    <citation type="submission" date="2022-10" db="EMBL/GenBank/DDBJ databases">
        <title>Chitinophaga nivalis PC15 sp. nov., isolated from Pyeongchang county, South Korea.</title>
        <authorList>
            <person name="Trinh H.N."/>
        </authorList>
    </citation>
    <scope>NUCLEOTIDE SEQUENCE [LARGE SCALE GENOMIC DNA]</scope>
    <source>
        <strain evidence="2 3">PC14</strain>
    </source>
</reference>
<protein>
    <submittedName>
        <fullName evidence="2">Uncharacterized protein</fullName>
    </submittedName>
</protein>
<evidence type="ECO:0000313" key="2">
    <source>
        <dbReference type="EMBL" id="MCW3483589.1"/>
    </source>
</evidence>
<feature type="region of interest" description="Disordered" evidence="1">
    <location>
        <begin position="1"/>
        <end position="99"/>
    </location>
</feature>
<gene>
    <name evidence="2" type="ORF">OL497_06775</name>
</gene>
<comment type="caution">
    <text evidence="2">The sequence shown here is derived from an EMBL/GenBank/DDBJ whole genome shotgun (WGS) entry which is preliminary data.</text>
</comment>
<feature type="compositionally biased region" description="Basic residues" evidence="1">
    <location>
        <begin position="18"/>
        <end position="27"/>
    </location>
</feature>
<keyword evidence="3" id="KW-1185">Reference proteome</keyword>
<dbReference type="EMBL" id="JAPDNS010000001">
    <property type="protein sequence ID" value="MCW3483589.1"/>
    <property type="molecule type" value="Genomic_DNA"/>
</dbReference>
<feature type="compositionally biased region" description="Basic and acidic residues" evidence="1">
    <location>
        <begin position="88"/>
        <end position="99"/>
    </location>
</feature>
<dbReference type="RefSeq" id="WP_264729078.1">
    <property type="nucleotide sequence ID" value="NZ_JAPDNR010000001.1"/>
</dbReference>
<dbReference type="Proteomes" id="UP001207742">
    <property type="component" value="Unassembled WGS sequence"/>
</dbReference>
<feature type="compositionally biased region" description="Polar residues" evidence="1">
    <location>
        <begin position="41"/>
        <end position="50"/>
    </location>
</feature>
<accession>A0ABT3II04</accession>
<proteinExistence type="predicted"/>
<organism evidence="2 3">
    <name type="scientific">Chitinophaga nivalis</name>
    <dbReference type="NCBI Taxonomy" id="2991709"/>
    <lineage>
        <taxon>Bacteria</taxon>
        <taxon>Pseudomonadati</taxon>
        <taxon>Bacteroidota</taxon>
        <taxon>Chitinophagia</taxon>
        <taxon>Chitinophagales</taxon>
        <taxon>Chitinophagaceae</taxon>
        <taxon>Chitinophaga</taxon>
    </lineage>
</organism>
<evidence type="ECO:0000313" key="3">
    <source>
        <dbReference type="Proteomes" id="UP001207742"/>
    </source>
</evidence>
<evidence type="ECO:0000256" key="1">
    <source>
        <dbReference type="SAM" id="MobiDB-lite"/>
    </source>
</evidence>
<sequence length="99" mass="11034">MTKSSANQQTHPHTPGKTAKKAVKKQHSAVSPAAAKDQDEPQQPETTGASPLQDIIDNYTTQNAYKPRHPERVPEENNLIADDTADGDDYRDYYENRAQ</sequence>